<dbReference type="PANTHER" id="PTHR45339:SF1">
    <property type="entry name" value="HYBRID SIGNAL TRANSDUCTION HISTIDINE KINASE J"/>
    <property type="match status" value="1"/>
</dbReference>
<feature type="domain" description="Response regulatory" evidence="22">
    <location>
        <begin position="779"/>
        <end position="898"/>
    </location>
</feature>
<evidence type="ECO:0000313" key="24">
    <source>
        <dbReference type="EMBL" id="MBK1879576.1"/>
    </source>
</evidence>
<feature type="modified residue" description="Phosphohistidine" evidence="16">
    <location>
        <position position="975"/>
    </location>
</feature>
<keyword evidence="6" id="KW-0808">Transferase</keyword>
<keyword evidence="4" id="KW-1003">Cell membrane</keyword>
<evidence type="ECO:0000259" key="22">
    <source>
        <dbReference type="PROSITE" id="PS50110"/>
    </source>
</evidence>
<reference evidence="24" key="1">
    <citation type="submission" date="2021-01" db="EMBL/GenBank/DDBJ databases">
        <title>Modified the classification status of verrucomicrobia.</title>
        <authorList>
            <person name="Feng X."/>
        </authorList>
    </citation>
    <scope>NUCLEOTIDE SEQUENCE</scope>
    <source>
        <strain evidence="24">KCTC 13126</strain>
    </source>
</reference>
<feature type="domain" description="Histidine kinase" evidence="21">
    <location>
        <begin position="407"/>
        <end position="628"/>
    </location>
</feature>
<evidence type="ECO:0000256" key="12">
    <source>
        <dbReference type="ARBA" id="ARBA00023012"/>
    </source>
</evidence>
<evidence type="ECO:0000256" key="5">
    <source>
        <dbReference type="ARBA" id="ARBA00022553"/>
    </source>
</evidence>
<dbReference type="CDD" id="cd17546">
    <property type="entry name" value="REC_hyHK_CKI1_RcsC-like"/>
    <property type="match status" value="1"/>
</dbReference>
<protein>
    <recommendedName>
        <fullName evidence="15">Sensory/regulatory protein RpfC</fullName>
        <ecNumber evidence="3">2.7.13.3</ecNumber>
    </recommendedName>
</protein>
<dbReference type="InterPro" id="IPR036641">
    <property type="entry name" value="HPT_dom_sf"/>
</dbReference>
<proteinExistence type="predicted"/>
<feature type="transmembrane region" description="Helical" evidence="20">
    <location>
        <begin position="318"/>
        <end position="337"/>
    </location>
</feature>
<dbReference type="SMART" id="SM00387">
    <property type="entry name" value="HATPase_c"/>
    <property type="match status" value="1"/>
</dbReference>
<keyword evidence="25" id="KW-1185">Reference proteome</keyword>
<dbReference type="SMART" id="SM00388">
    <property type="entry name" value="HisKA"/>
    <property type="match status" value="1"/>
</dbReference>
<evidence type="ECO:0000256" key="19">
    <source>
        <dbReference type="SAM" id="MobiDB-lite"/>
    </source>
</evidence>
<evidence type="ECO:0000313" key="25">
    <source>
        <dbReference type="Proteomes" id="UP000617628"/>
    </source>
</evidence>
<name>A0A934VN57_9BACT</name>
<dbReference type="SUPFAM" id="SSF47384">
    <property type="entry name" value="Homodimeric domain of signal transducing histidine kinase"/>
    <property type="match status" value="1"/>
</dbReference>
<dbReference type="FunFam" id="1.10.287.130:FF:000002">
    <property type="entry name" value="Two-component osmosensing histidine kinase"/>
    <property type="match status" value="1"/>
</dbReference>
<dbReference type="InterPro" id="IPR003594">
    <property type="entry name" value="HATPase_dom"/>
</dbReference>
<dbReference type="GO" id="GO:0000155">
    <property type="term" value="F:phosphorelay sensor kinase activity"/>
    <property type="evidence" value="ECO:0007669"/>
    <property type="project" value="InterPro"/>
</dbReference>
<dbReference type="CDD" id="cd00082">
    <property type="entry name" value="HisKA"/>
    <property type="match status" value="1"/>
</dbReference>
<dbReference type="Pfam" id="PF02518">
    <property type="entry name" value="HATPase_c"/>
    <property type="match status" value="1"/>
</dbReference>
<evidence type="ECO:0000256" key="17">
    <source>
        <dbReference type="PROSITE-ProRule" id="PRU00169"/>
    </source>
</evidence>
<dbReference type="PROSITE" id="PS50110">
    <property type="entry name" value="RESPONSE_REGULATORY"/>
    <property type="match status" value="1"/>
</dbReference>
<dbReference type="SUPFAM" id="SSF52172">
    <property type="entry name" value="CheY-like"/>
    <property type="match status" value="1"/>
</dbReference>
<dbReference type="SUPFAM" id="SSF55874">
    <property type="entry name" value="ATPase domain of HSP90 chaperone/DNA topoisomerase II/histidine kinase"/>
    <property type="match status" value="1"/>
</dbReference>
<evidence type="ECO:0000256" key="9">
    <source>
        <dbReference type="ARBA" id="ARBA00022777"/>
    </source>
</evidence>
<evidence type="ECO:0000256" key="11">
    <source>
        <dbReference type="ARBA" id="ARBA00022989"/>
    </source>
</evidence>
<evidence type="ECO:0000256" key="3">
    <source>
        <dbReference type="ARBA" id="ARBA00012438"/>
    </source>
</evidence>
<dbReference type="AlphaFoldDB" id="A0A934VN57"/>
<dbReference type="InterPro" id="IPR008207">
    <property type="entry name" value="Sig_transdc_His_kin_Hpt_dom"/>
</dbReference>
<keyword evidence="18" id="KW-0175">Coiled coil</keyword>
<evidence type="ECO:0000256" key="4">
    <source>
        <dbReference type="ARBA" id="ARBA00022475"/>
    </source>
</evidence>
<dbReference type="EC" id="2.7.13.3" evidence="3"/>
<evidence type="ECO:0000256" key="1">
    <source>
        <dbReference type="ARBA" id="ARBA00000085"/>
    </source>
</evidence>
<evidence type="ECO:0000256" key="7">
    <source>
        <dbReference type="ARBA" id="ARBA00022692"/>
    </source>
</evidence>
<dbReference type="Proteomes" id="UP000617628">
    <property type="component" value="Unassembled WGS sequence"/>
</dbReference>
<evidence type="ECO:0000256" key="20">
    <source>
        <dbReference type="SAM" id="Phobius"/>
    </source>
</evidence>
<evidence type="ECO:0000256" key="6">
    <source>
        <dbReference type="ARBA" id="ARBA00022679"/>
    </source>
</evidence>
<dbReference type="FunFam" id="3.30.565.10:FF:000010">
    <property type="entry name" value="Sensor histidine kinase RcsC"/>
    <property type="match status" value="1"/>
</dbReference>
<evidence type="ECO:0000256" key="13">
    <source>
        <dbReference type="ARBA" id="ARBA00023136"/>
    </source>
</evidence>
<dbReference type="PANTHER" id="PTHR45339">
    <property type="entry name" value="HYBRID SIGNAL TRANSDUCTION HISTIDINE KINASE J"/>
    <property type="match status" value="1"/>
</dbReference>
<dbReference type="InterPro" id="IPR004358">
    <property type="entry name" value="Sig_transdc_His_kin-like_C"/>
</dbReference>
<keyword evidence="10" id="KW-0067">ATP-binding</keyword>
<dbReference type="Gene3D" id="3.40.50.2300">
    <property type="match status" value="1"/>
</dbReference>
<evidence type="ECO:0000259" key="23">
    <source>
        <dbReference type="PROSITE" id="PS50894"/>
    </source>
</evidence>
<keyword evidence="5 17" id="KW-0597">Phosphoprotein</keyword>
<dbReference type="SMART" id="SM00448">
    <property type="entry name" value="REC"/>
    <property type="match status" value="1"/>
</dbReference>
<evidence type="ECO:0000256" key="18">
    <source>
        <dbReference type="SAM" id="Coils"/>
    </source>
</evidence>
<feature type="coiled-coil region" evidence="18">
    <location>
        <begin position="359"/>
        <end position="393"/>
    </location>
</feature>
<feature type="modified residue" description="4-aspartylphosphate" evidence="17">
    <location>
        <position position="828"/>
    </location>
</feature>
<dbReference type="PROSITE" id="PS50109">
    <property type="entry name" value="HIS_KIN"/>
    <property type="match status" value="1"/>
</dbReference>
<feature type="transmembrane region" description="Helical" evidence="20">
    <location>
        <begin position="36"/>
        <end position="53"/>
    </location>
</feature>
<comment type="caution">
    <text evidence="24">The sequence shown here is derived from an EMBL/GenBank/DDBJ whole genome shotgun (WGS) entry which is preliminary data.</text>
</comment>
<dbReference type="Gene3D" id="1.20.120.160">
    <property type="entry name" value="HPT domain"/>
    <property type="match status" value="1"/>
</dbReference>
<dbReference type="PROSITE" id="PS50894">
    <property type="entry name" value="HPT"/>
    <property type="match status" value="1"/>
</dbReference>
<keyword evidence="7 20" id="KW-0812">Transmembrane</keyword>
<evidence type="ECO:0000256" key="14">
    <source>
        <dbReference type="ARBA" id="ARBA00064003"/>
    </source>
</evidence>
<evidence type="ECO:0000256" key="16">
    <source>
        <dbReference type="PROSITE-ProRule" id="PRU00110"/>
    </source>
</evidence>
<keyword evidence="12" id="KW-0902">Two-component regulatory system</keyword>
<evidence type="ECO:0000256" key="10">
    <source>
        <dbReference type="ARBA" id="ARBA00022840"/>
    </source>
</evidence>
<dbReference type="EMBL" id="JAENIL010000051">
    <property type="protein sequence ID" value="MBK1879576.1"/>
    <property type="molecule type" value="Genomic_DNA"/>
</dbReference>
<sequence>MERKRENSSHTDAESHEDVEKRHQLLTDGSSIGRKLATTATILLIPLFLLAYMQVNQMDKRVTETLRKIETLDLIEAIDEAIFEFAGTERFTAEIELPKAREAAAVGDRFFRENEVSTFGLQKWTEASKALRHTWALPSSDELGRLVEFRVLLAKQEGVPTVYSQDLSYVQSAIDRLASSMNQALRTIEEEPTTELFEAASIQIANTGNYLAIVSQLRGLLYDEAALDRIPDLLLDAHTHFESIEQSFNKELADARRLSFLGILNRRDELEGGGRTLEVEQSLLPLSEVLREVSLTFSTHFKAEALAEKNSYVSQRSWVVFLVAASAVAALVLGYLLSKNLRVAHDSITNYNRTLKQQVRAGVAEAQQAREKAEGLNENLRLQTSRANEMAEKAIRAERLKSEFLANMSHEIRTPMNGVVGMTHLLADTNLDGTQREYLDTLVKSSESLLVLINDILDLSKIEAGKLAIEEIPFNPVDLLQQVTSLFAGNAQGKGLEFHVSYPIGLRDCLVSDPHRLRQVISNLLSNAIKFTERGLVSVRVTAEPLEDGSQRLSVVVEDSGIGIAPEVVPTLFQSFSQADASTTRRFGGTGLGLAISERLIHLMGGKLNVSSKLGVGTRFSFELDLPRSESPLEVRLGRDDQDLSGLKVRVYAAPSKAVEEIGRVVEFFGAEFSQVAAEKVLDDSGGDSVADVVFFEAEHIDPEKLDTLRLRFPKSHLSMLHTHCDSPDIGANCESLGIQYTALPASPEAILNVFRSDVPKTPALPKESVSKFDFSHAKVLVVDDNMTNRIVTSKLLGKLGVNAKMQEDGIAAVEAAKADVYDLIFMDCMMPEMDGYEATRLIRESAPGNRNQQTPIIALTANAMEGDRDKCIRAGMNDYIAKPIRPAELMQILQKWVGGVSPDVTLSMNSMEAIEDENEKLFDLTRLKSIIGDSQVQLEPLIAVFIESLTEERERIKAVVSPEIDLKNLRLHSHSIKGAASNYGARQLELIAKRIEEACIGGDATAAEALLGQLDNSIQDTMEAASKAVV</sequence>
<keyword evidence="9" id="KW-0418">Kinase</keyword>
<dbReference type="CDD" id="cd16922">
    <property type="entry name" value="HATPase_EvgS-ArcB-TorS-like"/>
    <property type="match status" value="1"/>
</dbReference>
<evidence type="ECO:0000256" key="15">
    <source>
        <dbReference type="ARBA" id="ARBA00068150"/>
    </source>
</evidence>
<dbReference type="GO" id="GO:0005524">
    <property type="term" value="F:ATP binding"/>
    <property type="evidence" value="ECO:0007669"/>
    <property type="project" value="UniProtKB-KW"/>
</dbReference>
<keyword evidence="13 20" id="KW-0472">Membrane</keyword>
<comment type="catalytic activity">
    <reaction evidence="1">
        <text>ATP + protein L-histidine = ADP + protein N-phospho-L-histidine.</text>
        <dbReference type="EC" id="2.7.13.3"/>
    </reaction>
</comment>
<accession>A0A934VN57</accession>
<dbReference type="Gene3D" id="1.10.287.130">
    <property type="match status" value="1"/>
</dbReference>
<dbReference type="InterPro" id="IPR001789">
    <property type="entry name" value="Sig_transdc_resp-reg_receiver"/>
</dbReference>
<evidence type="ECO:0000259" key="21">
    <source>
        <dbReference type="PROSITE" id="PS50109"/>
    </source>
</evidence>
<keyword evidence="11 20" id="KW-1133">Transmembrane helix</keyword>
<gene>
    <name evidence="24" type="ORF">JIN87_22010</name>
</gene>
<keyword evidence="8" id="KW-0547">Nucleotide-binding</keyword>
<feature type="region of interest" description="Disordered" evidence="19">
    <location>
        <begin position="1"/>
        <end position="21"/>
    </location>
</feature>
<dbReference type="InterPro" id="IPR036890">
    <property type="entry name" value="HATPase_C_sf"/>
</dbReference>
<dbReference type="SUPFAM" id="SSF47226">
    <property type="entry name" value="Histidine-containing phosphotransfer domain, HPT domain"/>
    <property type="match status" value="1"/>
</dbReference>
<dbReference type="Pfam" id="PF00512">
    <property type="entry name" value="HisKA"/>
    <property type="match status" value="1"/>
</dbReference>
<comment type="subunit">
    <text evidence="14">At low DSF concentrations, interacts with RpfF.</text>
</comment>
<evidence type="ECO:0000256" key="8">
    <source>
        <dbReference type="ARBA" id="ARBA00022741"/>
    </source>
</evidence>
<evidence type="ECO:0000256" key="2">
    <source>
        <dbReference type="ARBA" id="ARBA00004651"/>
    </source>
</evidence>
<dbReference type="InterPro" id="IPR005467">
    <property type="entry name" value="His_kinase_dom"/>
</dbReference>
<dbReference type="Pfam" id="PF00072">
    <property type="entry name" value="Response_reg"/>
    <property type="match status" value="1"/>
</dbReference>
<dbReference type="Pfam" id="PF01627">
    <property type="entry name" value="Hpt"/>
    <property type="match status" value="1"/>
</dbReference>
<dbReference type="InterPro" id="IPR036097">
    <property type="entry name" value="HisK_dim/P_sf"/>
</dbReference>
<comment type="subcellular location">
    <subcellularLocation>
        <location evidence="2">Cell membrane</location>
        <topology evidence="2">Multi-pass membrane protein</topology>
    </subcellularLocation>
</comment>
<dbReference type="InterPro" id="IPR003661">
    <property type="entry name" value="HisK_dim/P_dom"/>
</dbReference>
<feature type="domain" description="HPt" evidence="23">
    <location>
        <begin position="935"/>
        <end position="1031"/>
    </location>
</feature>
<dbReference type="InterPro" id="IPR011006">
    <property type="entry name" value="CheY-like_superfamily"/>
</dbReference>
<dbReference type="Gene3D" id="3.30.565.10">
    <property type="entry name" value="Histidine kinase-like ATPase, C-terminal domain"/>
    <property type="match status" value="1"/>
</dbReference>
<dbReference type="GO" id="GO:0005886">
    <property type="term" value="C:plasma membrane"/>
    <property type="evidence" value="ECO:0007669"/>
    <property type="project" value="UniProtKB-SubCell"/>
</dbReference>
<dbReference type="PRINTS" id="PR00344">
    <property type="entry name" value="BCTRLSENSOR"/>
</dbReference>
<organism evidence="24 25">
    <name type="scientific">Pelagicoccus mobilis</name>
    <dbReference type="NCBI Taxonomy" id="415221"/>
    <lineage>
        <taxon>Bacteria</taxon>
        <taxon>Pseudomonadati</taxon>
        <taxon>Verrucomicrobiota</taxon>
        <taxon>Opitutia</taxon>
        <taxon>Puniceicoccales</taxon>
        <taxon>Pelagicoccaceae</taxon>
        <taxon>Pelagicoccus</taxon>
    </lineage>
</organism>
<dbReference type="RefSeq" id="WP_200357789.1">
    <property type="nucleotide sequence ID" value="NZ_JAENIL010000051.1"/>
</dbReference>